<proteinExistence type="predicted"/>
<feature type="domain" description="PAC" evidence="3">
    <location>
        <begin position="239"/>
        <end position="291"/>
    </location>
</feature>
<reference evidence="7" key="1">
    <citation type="submission" date="2019-10" db="EMBL/GenBank/DDBJ databases">
        <title>Antimicrobial potential of Antarctic Bacteria.</title>
        <authorList>
            <person name="Benaud N."/>
            <person name="Edwards R.J."/>
            <person name="Ferrari B.C."/>
        </authorList>
    </citation>
    <scope>NUCLEOTIDE SEQUENCE [LARGE SCALE GENOMIC DNA]</scope>
    <source>
        <strain evidence="7">NBSH44</strain>
    </source>
</reference>
<dbReference type="InterPro" id="IPR013656">
    <property type="entry name" value="PAS_4"/>
</dbReference>
<dbReference type="InterPro" id="IPR000160">
    <property type="entry name" value="GGDEF_dom"/>
</dbReference>
<dbReference type="Gene3D" id="3.30.450.20">
    <property type="entry name" value="PAS domain"/>
    <property type="match status" value="1"/>
</dbReference>
<feature type="domain" description="GGDEF" evidence="5">
    <location>
        <begin position="321"/>
        <end position="456"/>
    </location>
</feature>
<name>A0A7G7BE00_9ACTN</name>
<dbReference type="SUPFAM" id="SSF141868">
    <property type="entry name" value="EAL domain-like"/>
    <property type="match status" value="1"/>
</dbReference>
<dbReference type="InterPro" id="IPR001610">
    <property type="entry name" value="PAC"/>
</dbReference>
<dbReference type="SMART" id="SM00267">
    <property type="entry name" value="GGDEF"/>
    <property type="match status" value="1"/>
</dbReference>
<dbReference type="PROSITE" id="PS50883">
    <property type="entry name" value="EAL"/>
    <property type="match status" value="1"/>
</dbReference>
<dbReference type="Pfam" id="PF00990">
    <property type="entry name" value="GGDEF"/>
    <property type="match status" value="1"/>
</dbReference>
<evidence type="ECO:0000313" key="7">
    <source>
        <dbReference type="Proteomes" id="UP000515307"/>
    </source>
</evidence>
<dbReference type="CDD" id="cd00130">
    <property type="entry name" value="PAS"/>
    <property type="match status" value="1"/>
</dbReference>
<dbReference type="KEGG" id="sfiy:F0344_02100"/>
<dbReference type="EMBL" id="CP045702">
    <property type="protein sequence ID" value="QNE73565.1"/>
    <property type="molecule type" value="Genomic_DNA"/>
</dbReference>
<protein>
    <submittedName>
        <fullName evidence="6">EAL domain-containing protein</fullName>
    </submittedName>
</protein>
<dbReference type="NCBIfam" id="TIGR00229">
    <property type="entry name" value="sensory_box"/>
    <property type="match status" value="1"/>
</dbReference>
<dbReference type="InterPro" id="IPR029787">
    <property type="entry name" value="Nucleotide_cyclase"/>
</dbReference>
<dbReference type="Proteomes" id="UP000515307">
    <property type="component" value="Chromosome"/>
</dbReference>
<dbReference type="RefSeq" id="WP_185297131.1">
    <property type="nucleotide sequence ID" value="NZ_CP045702.1"/>
</dbReference>
<evidence type="ECO:0000313" key="6">
    <source>
        <dbReference type="EMBL" id="QNE73565.1"/>
    </source>
</evidence>
<dbReference type="PROSITE" id="PS50112">
    <property type="entry name" value="PAS"/>
    <property type="match status" value="1"/>
</dbReference>
<gene>
    <name evidence="6" type="ORF">F0344_02100</name>
</gene>
<dbReference type="PROSITE" id="PS50887">
    <property type="entry name" value="GGDEF"/>
    <property type="match status" value="1"/>
</dbReference>
<evidence type="ECO:0000259" key="2">
    <source>
        <dbReference type="PROSITE" id="PS50112"/>
    </source>
</evidence>
<dbReference type="NCBIfam" id="TIGR00254">
    <property type="entry name" value="GGDEF"/>
    <property type="match status" value="1"/>
</dbReference>
<evidence type="ECO:0000259" key="5">
    <source>
        <dbReference type="PROSITE" id="PS50887"/>
    </source>
</evidence>
<dbReference type="Pfam" id="PF00563">
    <property type="entry name" value="EAL"/>
    <property type="match status" value="1"/>
</dbReference>
<accession>A0A7G7BE00</accession>
<sequence length="725" mass="79105">MSIPAQASGTPDAEPDGPEGRLRRFATIWSRAIFPSTATSMTRQEFEQHLLPLARELSEILHARPFDPAPAHGIGAALVAAHCTDPDALSSTLGVIDSYLVLYCGSNATPAFSTEDSRARCARMQHALAGGFSLALRERTLAEQEAIARSALAARSHAEHALHATEARFRAVFKDAAIGIGIADLEGNILEVNDTLTRMFGGLEHHVRSHKVPEWVHPEDSPNVWKYYNELVRGEREHYHVEKPYYRNDGTVLWTNLTVSLLRDSEGRPEYQLALMEDTTERRLLNLRLRYEATHDALTGLPNRTLFFERLEKTLAAKGGTRFGLCYLDLDGFKAINDSLGHAAGDRLLVEVADRLQSCATAPGEMVARLGGDEFVALTTGPHTEDEVDELACRILGVLATPIRLDGRELTVRGSIGVVEGPAAGARTAAEVLRSADITMYRAKSAGGNRFELADAEADARAITRHGLTTALPAALDRGEFFIEYQPLVHLGDGSVHGAEALVRWCHPQHGVLGPDRFIPLAEHTGLIVPLGRWVLEESVRQANFWKERHSDGGPLRINVNLSPTQLHHPRLVAETVDVLERSGLEPGALCLEVTESALIGADDDLLKPLRQLAEMGVDIALDDFGTGYSNLANLRRLPVSVLKLDRSFTQGMQQHPADPVDLKIVEGIVSLAHSLNLAVTVEGVETGAQAEQLRQLGCDTAQGWYYARPGAPDRIHALLLADAV</sequence>
<dbReference type="PANTHER" id="PTHR44757">
    <property type="entry name" value="DIGUANYLATE CYCLASE DGCP"/>
    <property type="match status" value="1"/>
</dbReference>
<dbReference type="InterPro" id="IPR001633">
    <property type="entry name" value="EAL_dom"/>
</dbReference>
<dbReference type="SMART" id="SM00086">
    <property type="entry name" value="PAC"/>
    <property type="match status" value="1"/>
</dbReference>
<dbReference type="SMART" id="SM00052">
    <property type="entry name" value="EAL"/>
    <property type="match status" value="1"/>
</dbReference>
<dbReference type="InterPro" id="IPR035919">
    <property type="entry name" value="EAL_sf"/>
</dbReference>
<keyword evidence="7" id="KW-1185">Reference proteome</keyword>
<dbReference type="AlphaFoldDB" id="A0A7G7BE00"/>
<dbReference type="InterPro" id="IPR052155">
    <property type="entry name" value="Biofilm_reg_signaling"/>
</dbReference>
<feature type="region of interest" description="Disordered" evidence="1">
    <location>
        <begin position="1"/>
        <end position="20"/>
    </location>
</feature>
<feature type="domain" description="PAS" evidence="2">
    <location>
        <begin position="165"/>
        <end position="235"/>
    </location>
</feature>
<dbReference type="Gene3D" id="3.20.20.450">
    <property type="entry name" value="EAL domain"/>
    <property type="match status" value="1"/>
</dbReference>
<evidence type="ECO:0000256" key="1">
    <source>
        <dbReference type="SAM" id="MobiDB-lite"/>
    </source>
</evidence>
<dbReference type="CDD" id="cd01949">
    <property type="entry name" value="GGDEF"/>
    <property type="match status" value="1"/>
</dbReference>
<dbReference type="Pfam" id="PF08448">
    <property type="entry name" value="PAS_4"/>
    <property type="match status" value="1"/>
</dbReference>
<evidence type="ECO:0000259" key="3">
    <source>
        <dbReference type="PROSITE" id="PS50113"/>
    </source>
</evidence>
<dbReference type="SUPFAM" id="SSF55073">
    <property type="entry name" value="Nucleotide cyclase"/>
    <property type="match status" value="1"/>
</dbReference>
<dbReference type="SMART" id="SM00091">
    <property type="entry name" value="PAS"/>
    <property type="match status" value="1"/>
</dbReference>
<evidence type="ECO:0000259" key="4">
    <source>
        <dbReference type="PROSITE" id="PS50883"/>
    </source>
</evidence>
<feature type="domain" description="EAL" evidence="4">
    <location>
        <begin position="465"/>
        <end position="724"/>
    </location>
</feature>
<dbReference type="InterPro" id="IPR035965">
    <property type="entry name" value="PAS-like_dom_sf"/>
</dbReference>
<dbReference type="Gene3D" id="3.30.70.270">
    <property type="match status" value="1"/>
</dbReference>
<dbReference type="PROSITE" id="PS50113">
    <property type="entry name" value="PAC"/>
    <property type="match status" value="1"/>
</dbReference>
<dbReference type="InterPro" id="IPR043128">
    <property type="entry name" value="Rev_trsase/Diguanyl_cyclase"/>
</dbReference>
<dbReference type="SUPFAM" id="SSF55785">
    <property type="entry name" value="PYP-like sensor domain (PAS domain)"/>
    <property type="match status" value="1"/>
</dbReference>
<dbReference type="InterPro" id="IPR000700">
    <property type="entry name" value="PAS-assoc_C"/>
</dbReference>
<dbReference type="PANTHER" id="PTHR44757:SF2">
    <property type="entry name" value="BIOFILM ARCHITECTURE MAINTENANCE PROTEIN MBAA"/>
    <property type="match status" value="1"/>
</dbReference>
<dbReference type="InterPro" id="IPR000014">
    <property type="entry name" value="PAS"/>
</dbReference>
<organism evidence="6 7">
    <name type="scientific">Streptomyces finlayi</name>
    <dbReference type="NCBI Taxonomy" id="67296"/>
    <lineage>
        <taxon>Bacteria</taxon>
        <taxon>Bacillati</taxon>
        <taxon>Actinomycetota</taxon>
        <taxon>Actinomycetes</taxon>
        <taxon>Kitasatosporales</taxon>
        <taxon>Streptomycetaceae</taxon>
        <taxon>Streptomyces</taxon>
    </lineage>
</organism>
<dbReference type="CDD" id="cd01948">
    <property type="entry name" value="EAL"/>
    <property type="match status" value="1"/>
</dbReference>